<protein>
    <submittedName>
        <fullName evidence="2">Uncharacterized protein</fullName>
    </submittedName>
</protein>
<reference evidence="2" key="1">
    <citation type="submission" date="2020-03" db="EMBL/GenBank/DDBJ databases">
        <title>Castanea mollissima Vanexum genome sequencing.</title>
        <authorList>
            <person name="Staton M."/>
        </authorList>
    </citation>
    <scope>NUCLEOTIDE SEQUENCE</scope>
    <source>
        <tissue evidence="2">Leaf</tissue>
    </source>
</reference>
<dbReference type="EMBL" id="JRKL02006013">
    <property type="protein sequence ID" value="KAF3949559.1"/>
    <property type="molecule type" value="Genomic_DNA"/>
</dbReference>
<organism evidence="2 3">
    <name type="scientific">Castanea mollissima</name>
    <name type="common">Chinese chestnut</name>
    <dbReference type="NCBI Taxonomy" id="60419"/>
    <lineage>
        <taxon>Eukaryota</taxon>
        <taxon>Viridiplantae</taxon>
        <taxon>Streptophyta</taxon>
        <taxon>Embryophyta</taxon>
        <taxon>Tracheophyta</taxon>
        <taxon>Spermatophyta</taxon>
        <taxon>Magnoliopsida</taxon>
        <taxon>eudicotyledons</taxon>
        <taxon>Gunneridae</taxon>
        <taxon>Pentapetalae</taxon>
        <taxon>rosids</taxon>
        <taxon>fabids</taxon>
        <taxon>Fagales</taxon>
        <taxon>Fagaceae</taxon>
        <taxon>Castanea</taxon>
    </lineage>
</organism>
<evidence type="ECO:0000313" key="3">
    <source>
        <dbReference type="Proteomes" id="UP000737018"/>
    </source>
</evidence>
<dbReference type="Proteomes" id="UP000737018">
    <property type="component" value="Unassembled WGS sequence"/>
</dbReference>
<feature type="compositionally biased region" description="Polar residues" evidence="1">
    <location>
        <begin position="1"/>
        <end position="11"/>
    </location>
</feature>
<evidence type="ECO:0000313" key="2">
    <source>
        <dbReference type="EMBL" id="KAF3949559.1"/>
    </source>
</evidence>
<proteinExistence type="predicted"/>
<dbReference type="AlphaFoldDB" id="A0A8J4VHS9"/>
<comment type="caution">
    <text evidence="2">The sequence shown here is derived from an EMBL/GenBank/DDBJ whole genome shotgun (WGS) entry which is preliminary data.</text>
</comment>
<feature type="region of interest" description="Disordered" evidence="1">
    <location>
        <begin position="1"/>
        <end position="20"/>
    </location>
</feature>
<keyword evidence="3" id="KW-1185">Reference proteome</keyword>
<accession>A0A8J4VHS9</accession>
<dbReference type="OrthoDB" id="1740511at2759"/>
<name>A0A8J4VHS9_9ROSI</name>
<gene>
    <name evidence="2" type="ORF">CMV_024584</name>
</gene>
<sequence>MRLRQTSTSKPLVSKHRPPTATVLSSLPTRWHLEGPPPSAKSVAAVDSEVGLAKQSWIKFRRESVLALYTPFLLCLASGNLRVKTFRHYIT</sequence>
<evidence type="ECO:0000256" key="1">
    <source>
        <dbReference type="SAM" id="MobiDB-lite"/>
    </source>
</evidence>